<feature type="region of interest" description="Disordered" evidence="6">
    <location>
        <begin position="1"/>
        <end position="33"/>
    </location>
</feature>
<keyword evidence="9" id="KW-1185">Reference proteome</keyword>
<name>A0A8I6RKH8_CIMLE</name>
<feature type="transmembrane region" description="Helical" evidence="7">
    <location>
        <begin position="171"/>
        <end position="194"/>
    </location>
</feature>
<reference evidence="8" key="1">
    <citation type="submission" date="2022-01" db="UniProtKB">
        <authorList>
            <consortium name="EnsemblMetazoa"/>
        </authorList>
    </citation>
    <scope>IDENTIFICATION</scope>
</reference>
<comment type="subcellular location">
    <subcellularLocation>
        <location evidence="1">Mitochondrion outer membrane</location>
        <topology evidence="1">Multi-pass membrane protein</topology>
    </subcellularLocation>
</comment>
<evidence type="ECO:0000313" key="9">
    <source>
        <dbReference type="Proteomes" id="UP000494040"/>
    </source>
</evidence>
<feature type="compositionally biased region" description="Polar residues" evidence="6">
    <location>
        <begin position="11"/>
        <end position="31"/>
    </location>
</feature>
<dbReference type="Pfam" id="PF04930">
    <property type="entry name" value="FUN14"/>
    <property type="match status" value="1"/>
</dbReference>
<comment type="similarity">
    <text evidence="2">Belongs to the FUN14 family.</text>
</comment>
<dbReference type="GO" id="GO:0005741">
    <property type="term" value="C:mitochondrial outer membrane"/>
    <property type="evidence" value="ECO:0007669"/>
    <property type="project" value="UniProtKB-SubCell"/>
</dbReference>
<keyword evidence="3 7" id="KW-0812">Transmembrane</keyword>
<feature type="transmembrane region" description="Helical" evidence="7">
    <location>
        <begin position="79"/>
        <end position="97"/>
    </location>
</feature>
<evidence type="ECO:0000256" key="1">
    <source>
        <dbReference type="ARBA" id="ARBA00004374"/>
    </source>
</evidence>
<dbReference type="OrthoDB" id="163794at2759"/>
<evidence type="ECO:0000256" key="5">
    <source>
        <dbReference type="ARBA" id="ARBA00023136"/>
    </source>
</evidence>
<protein>
    <recommendedName>
        <fullName evidence="10">FUN14 domain-containing protein 1</fullName>
    </recommendedName>
</protein>
<proteinExistence type="inferred from homology"/>
<dbReference type="Proteomes" id="UP000494040">
    <property type="component" value="Unassembled WGS sequence"/>
</dbReference>
<dbReference type="InterPro" id="IPR007014">
    <property type="entry name" value="FUN14"/>
</dbReference>
<evidence type="ECO:0008006" key="10">
    <source>
        <dbReference type="Google" id="ProtNLM"/>
    </source>
</evidence>
<evidence type="ECO:0000256" key="7">
    <source>
        <dbReference type="SAM" id="Phobius"/>
    </source>
</evidence>
<keyword evidence="5 7" id="KW-0472">Membrane</keyword>
<evidence type="ECO:0000256" key="6">
    <source>
        <dbReference type="SAM" id="MobiDB-lite"/>
    </source>
</evidence>
<keyword evidence="4 7" id="KW-1133">Transmembrane helix</keyword>
<evidence type="ECO:0000256" key="2">
    <source>
        <dbReference type="ARBA" id="ARBA00009160"/>
    </source>
</evidence>
<dbReference type="KEGG" id="clec:106665042"/>
<dbReference type="RefSeq" id="XP_014246682.1">
    <property type="nucleotide sequence ID" value="XM_014391196.2"/>
</dbReference>
<organism evidence="8 9">
    <name type="scientific">Cimex lectularius</name>
    <name type="common">Bed bug</name>
    <name type="synonym">Acanthia lectularia</name>
    <dbReference type="NCBI Taxonomy" id="79782"/>
    <lineage>
        <taxon>Eukaryota</taxon>
        <taxon>Metazoa</taxon>
        <taxon>Ecdysozoa</taxon>
        <taxon>Arthropoda</taxon>
        <taxon>Hexapoda</taxon>
        <taxon>Insecta</taxon>
        <taxon>Pterygota</taxon>
        <taxon>Neoptera</taxon>
        <taxon>Paraneoptera</taxon>
        <taxon>Hemiptera</taxon>
        <taxon>Heteroptera</taxon>
        <taxon>Panheteroptera</taxon>
        <taxon>Cimicomorpha</taxon>
        <taxon>Cimicidae</taxon>
        <taxon>Cimex</taxon>
    </lineage>
</organism>
<accession>A0A8I6RKH8</accession>
<dbReference type="GO" id="GO:0000422">
    <property type="term" value="P:autophagy of mitochondrion"/>
    <property type="evidence" value="ECO:0007669"/>
    <property type="project" value="TreeGrafter"/>
</dbReference>
<dbReference type="EnsemblMetazoa" id="XM_014391196.2">
    <property type="protein sequence ID" value="XP_014246682.1"/>
    <property type="gene ID" value="LOC106665042"/>
</dbReference>
<dbReference type="PANTHER" id="PTHR21346">
    <property type="entry name" value="FUN14 DOMAIN CONTAINING"/>
    <property type="match status" value="1"/>
</dbReference>
<sequence>MREPNLPNIIDNRTTRMPTVTNRGGSSNETDPITIDDVSKEAKNIVDKVIKDVGKTSATKQLIIGCASGWMTGYLMMKVGKVAAVALGGGIILLQVANHNGYVKVNWDRLYKKVDEVGDAVETSATKKGPKLMDKVERFVDRKLDKVESALKKKERKAKTWYHRNVLGDEAYFAFQEIHVFLACFVAGLALGVASGRIL</sequence>
<evidence type="ECO:0000256" key="3">
    <source>
        <dbReference type="ARBA" id="ARBA00022692"/>
    </source>
</evidence>
<evidence type="ECO:0000313" key="8">
    <source>
        <dbReference type="EnsemblMetazoa" id="XP_014246682.1"/>
    </source>
</evidence>
<dbReference type="GeneID" id="106665042"/>
<evidence type="ECO:0000256" key="4">
    <source>
        <dbReference type="ARBA" id="ARBA00022989"/>
    </source>
</evidence>
<dbReference type="PANTHER" id="PTHR21346:SF0">
    <property type="entry name" value="RE45833P"/>
    <property type="match status" value="1"/>
</dbReference>
<dbReference type="AlphaFoldDB" id="A0A8I6RKH8"/>